<dbReference type="Gene3D" id="3.30.370.10">
    <property type="entry name" value="Barstar-like"/>
    <property type="match status" value="1"/>
</dbReference>
<dbReference type="AlphaFoldDB" id="A0A1G8IMZ7"/>
<dbReference type="RefSeq" id="WP_091938765.1">
    <property type="nucleotide sequence ID" value="NZ_FNCY01000014.1"/>
</dbReference>
<dbReference type="Proteomes" id="UP000198607">
    <property type="component" value="Unassembled WGS sequence"/>
</dbReference>
<gene>
    <name evidence="3" type="ORF">SAMN05660652_03038</name>
</gene>
<evidence type="ECO:0000313" key="3">
    <source>
        <dbReference type="EMBL" id="SDI20253.1"/>
    </source>
</evidence>
<name>A0A1G8IMZ7_9RHOO</name>
<evidence type="ECO:0000259" key="2">
    <source>
        <dbReference type="Pfam" id="PF01337"/>
    </source>
</evidence>
<protein>
    <submittedName>
        <fullName evidence="3">Barstar (Barnase inhibitor)</fullName>
    </submittedName>
</protein>
<proteinExistence type="inferred from homology"/>
<comment type="similarity">
    <text evidence="1">Belongs to the barstar family.</text>
</comment>
<sequence length="130" mass="14144">MTQTSSPAGIFRLNRNDLPALKAAATELGQAFFVVDLSRARNVPGFIKAMQRDLAFPEWFGGNLDALLDCLTDLSWHPAPGYIIVLSESDALKAMPTSLAALNEVLSCAVDAWNKRGIAFRIFYLQDAAA</sequence>
<dbReference type="InterPro" id="IPR000468">
    <property type="entry name" value="Barstar"/>
</dbReference>
<dbReference type="OrthoDB" id="5295683at2"/>
<reference evidence="3 4" key="1">
    <citation type="submission" date="2016-10" db="EMBL/GenBank/DDBJ databases">
        <authorList>
            <person name="de Groot N.N."/>
        </authorList>
    </citation>
    <scope>NUCLEOTIDE SEQUENCE [LARGE SCALE GENOMIC DNA]</scope>
    <source>
        <strain evidence="3 4">DSM 5885</strain>
    </source>
</reference>
<dbReference type="EMBL" id="FNCY01000014">
    <property type="protein sequence ID" value="SDI20253.1"/>
    <property type="molecule type" value="Genomic_DNA"/>
</dbReference>
<organism evidence="3 4">
    <name type="scientific">Propionivibrio dicarboxylicus</name>
    <dbReference type="NCBI Taxonomy" id="83767"/>
    <lineage>
        <taxon>Bacteria</taxon>
        <taxon>Pseudomonadati</taxon>
        <taxon>Pseudomonadota</taxon>
        <taxon>Betaproteobacteria</taxon>
        <taxon>Rhodocyclales</taxon>
        <taxon>Rhodocyclaceae</taxon>
        <taxon>Propionivibrio</taxon>
    </lineage>
</organism>
<evidence type="ECO:0000256" key="1">
    <source>
        <dbReference type="ARBA" id="ARBA00006845"/>
    </source>
</evidence>
<dbReference type="Pfam" id="PF01337">
    <property type="entry name" value="Barstar"/>
    <property type="match status" value="1"/>
</dbReference>
<feature type="domain" description="Barstar (barnase inhibitor)" evidence="2">
    <location>
        <begin position="31"/>
        <end position="124"/>
    </location>
</feature>
<evidence type="ECO:0000313" key="4">
    <source>
        <dbReference type="Proteomes" id="UP000198607"/>
    </source>
</evidence>
<dbReference type="InterPro" id="IPR035905">
    <property type="entry name" value="Barstar-like_sf"/>
</dbReference>
<keyword evidence="4" id="KW-1185">Reference proteome</keyword>
<dbReference type="SUPFAM" id="SSF52038">
    <property type="entry name" value="Barstar-related"/>
    <property type="match status" value="1"/>
</dbReference>
<accession>A0A1G8IMZ7</accession>
<dbReference type="STRING" id="83767.SAMN05660652_03038"/>